<dbReference type="InterPro" id="IPR010583">
    <property type="entry name" value="MipA"/>
</dbReference>
<dbReference type="Proteomes" id="UP000557392">
    <property type="component" value="Unassembled WGS sequence"/>
</dbReference>
<evidence type="ECO:0000256" key="2">
    <source>
        <dbReference type="ARBA" id="ARBA00005722"/>
    </source>
</evidence>
<protein>
    <submittedName>
        <fullName evidence="7">Outer membrane protein</fullName>
    </submittedName>
</protein>
<feature type="chain" id="PRO_5030886876" evidence="6">
    <location>
        <begin position="20"/>
        <end position="263"/>
    </location>
</feature>
<evidence type="ECO:0000256" key="3">
    <source>
        <dbReference type="ARBA" id="ARBA00022729"/>
    </source>
</evidence>
<keyword evidence="5" id="KW-0998">Cell outer membrane</keyword>
<dbReference type="PANTHER" id="PTHR38776">
    <property type="entry name" value="MLTA-INTERACTING PROTEIN-RELATED"/>
    <property type="match status" value="1"/>
</dbReference>
<comment type="subcellular location">
    <subcellularLocation>
        <location evidence="1">Cell outer membrane</location>
    </subcellularLocation>
</comment>
<dbReference type="RefSeq" id="WP_183994478.1">
    <property type="nucleotide sequence ID" value="NZ_JACIEH010000001.1"/>
</dbReference>
<comment type="caution">
    <text evidence="7">The sequence shown here is derived from an EMBL/GenBank/DDBJ whole genome shotgun (WGS) entry which is preliminary data.</text>
</comment>
<keyword evidence="4" id="KW-0472">Membrane</keyword>
<evidence type="ECO:0000313" key="8">
    <source>
        <dbReference type="Proteomes" id="UP000557392"/>
    </source>
</evidence>
<accession>A0A7W6JPD2</accession>
<proteinExistence type="inferred from homology"/>
<evidence type="ECO:0000256" key="4">
    <source>
        <dbReference type="ARBA" id="ARBA00023136"/>
    </source>
</evidence>
<reference evidence="7 8" key="1">
    <citation type="submission" date="2020-08" db="EMBL/GenBank/DDBJ databases">
        <title>Genomic Encyclopedia of Type Strains, Phase IV (KMG-IV): sequencing the most valuable type-strain genomes for metagenomic binning, comparative biology and taxonomic classification.</title>
        <authorList>
            <person name="Goeker M."/>
        </authorList>
    </citation>
    <scope>NUCLEOTIDE SEQUENCE [LARGE SCALE GENOMIC DNA]</scope>
    <source>
        <strain evidence="7 8">DSM 101806</strain>
    </source>
</reference>
<dbReference type="EMBL" id="JACIEH010000001">
    <property type="protein sequence ID" value="MBB4097092.1"/>
    <property type="molecule type" value="Genomic_DNA"/>
</dbReference>
<dbReference type="Pfam" id="PF06629">
    <property type="entry name" value="MipA"/>
    <property type="match status" value="1"/>
</dbReference>
<evidence type="ECO:0000256" key="1">
    <source>
        <dbReference type="ARBA" id="ARBA00004442"/>
    </source>
</evidence>
<evidence type="ECO:0000256" key="6">
    <source>
        <dbReference type="SAM" id="SignalP"/>
    </source>
</evidence>
<evidence type="ECO:0000313" key="7">
    <source>
        <dbReference type="EMBL" id="MBB4097092.1"/>
    </source>
</evidence>
<sequence>MIRFLALAPLLALALPAHAQEGESKPPKRYRISLGPQVSPNYPGSDQVQLSPLVDVAIARGNEPFAFEAADDSFGFPALKTGGFEFGPAANFQGSRKRRESHAAIDEVGTTVELGGYAQYWLAKSLRLHTELRKGVNGHKGLIGSAGLDYVMRDGDKWLVSIGPRVTLSDTKYRHAYFDVSPAAAARTGLPVYRSDGSAVSALGVSSTTTWQFSKHWGLYGYARYDRLTGDGADSPLTHGAYGSRDQLSGGLGLSLTFGKGVR</sequence>
<dbReference type="AlphaFoldDB" id="A0A7W6JPD2"/>
<evidence type="ECO:0000256" key="5">
    <source>
        <dbReference type="ARBA" id="ARBA00023237"/>
    </source>
</evidence>
<name>A0A7W6JPD2_9SPHN</name>
<gene>
    <name evidence="7" type="ORF">GGR46_000625</name>
</gene>
<feature type="signal peptide" evidence="6">
    <location>
        <begin position="1"/>
        <end position="19"/>
    </location>
</feature>
<keyword evidence="3 6" id="KW-0732">Signal</keyword>
<dbReference type="GO" id="GO:0009279">
    <property type="term" value="C:cell outer membrane"/>
    <property type="evidence" value="ECO:0007669"/>
    <property type="project" value="UniProtKB-SubCell"/>
</dbReference>
<dbReference type="PANTHER" id="PTHR38776:SF1">
    <property type="entry name" value="MLTA-INTERACTING PROTEIN-RELATED"/>
    <property type="match status" value="1"/>
</dbReference>
<organism evidence="7 8">
    <name type="scientific">Sphingomonas kyeonggiensis</name>
    <dbReference type="NCBI Taxonomy" id="1268553"/>
    <lineage>
        <taxon>Bacteria</taxon>
        <taxon>Pseudomonadati</taxon>
        <taxon>Pseudomonadota</taxon>
        <taxon>Alphaproteobacteria</taxon>
        <taxon>Sphingomonadales</taxon>
        <taxon>Sphingomonadaceae</taxon>
        <taxon>Sphingomonas</taxon>
    </lineage>
</organism>
<comment type="similarity">
    <text evidence="2">Belongs to the MipA/OmpV family.</text>
</comment>
<keyword evidence="8" id="KW-1185">Reference proteome</keyword>